<dbReference type="GO" id="GO:0010468">
    <property type="term" value="P:regulation of gene expression"/>
    <property type="evidence" value="ECO:0007669"/>
    <property type="project" value="TreeGrafter"/>
</dbReference>
<dbReference type="Gene3D" id="3.30.200.20">
    <property type="entry name" value="Phosphorylase Kinase, domain 1"/>
    <property type="match status" value="1"/>
</dbReference>
<dbReference type="GO" id="GO:0005524">
    <property type="term" value="F:ATP binding"/>
    <property type="evidence" value="ECO:0007669"/>
    <property type="project" value="UniProtKB-KW"/>
</dbReference>
<evidence type="ECO:0000256" key="4">
    <source>
        <dbReference type="ARBA" id="ARBA00022840"/>
    </source>
</evidence>
<dbReference type="PROSITE" id="PS00108">
    <property type="entry name" value="PROTEIN_KINASE_ST"/>
    <property type="match status" value="1"/>
</dbReference>
<dbReference type="GO" id="GO:0010389">
    <property type="term" value="P:regulation of G2/M transition of mitotic cell cycle"/>
    <property type="evidence" value="ECO:0007669"/>
    <property type="project" value="TreeGrafter"/>
</dbReference>
<dbReference type="EMBL" id="VXIT01000002">
    <property type="protein sequence ID" value="KAA6414382.1"/>
    <property type="molecule type" value="Genomic_DNA"/>
</dbReference>
<proteinExistence type="inferred from homology"/>
<dbReference type="GO" id="GO:0000307">
    <property type="term" value="C:cyclin-dependent protein kinase holoenzyme complex"/>
    <property type="evidence" value="ECO:0007669"/>
    <property type="project" value="TreeGrafter"/>
</dbReference>
<gene>
    <name evidence="8" type="ORF">FRX48_01131</name>
</gene>
<dbReference type="SMART" id="SM00220">
    <property type="entry name" value="S_TKc"/>
    <property type="match status" value="1"/>
</dbReference>
<evidence type="ECO:0000256" key="3">
    <source>
        <dbReference type="ARBA" id="ARBA00022741"/>
    </source>
</evidence>
<evidence type="ECO:0000256" key="6">
    <source>
        <dbReference type="ARBA" id="ARBA00048367"/>
    </source>
</evidence>
<dbReference type="Gene3D" id="1.10.510.10">
    <property type="entry name" value="Transferase(Phosphotransferase) domain 1"/>
    <property type="match status" value="1"/>
</dbReference>
<name>A0A5M8PZ63_9LECA</name>
<dbReference type="OrthoDB" id="413582at2759"/>
<protein>
    <recommendedName>
        <fullName evidence="2">cyclin-dependent kinase</fullName>
        <ecNumber evidence="2">2.7.11.22</ecNumber>
    </recommendedName>
</protein>
<keyword evidence="3" id="KW-0547">Nucleotide-binding</keyword>
<evidence type="ECO:0000313" key="8">
    <source>
        <dbReference type="EMBL" id="KAA6414382.1"/>
    </source>
</evidence>
<keyword evidence="4" id="KW-0067">ATP-binding</keyword>
<dbReference type="GO" id="GO:0007165">
    <property type="term" value="P:signal transduction"/>
    <property type="evidence" value="ECO:0007669"/>
    <property type="project" value="TreeGrafter"/>
</dbReference>
<dbReference type="PROSITE" id="PS50011">
    <property type="entry name" value="PROTEIN_KINASE_DOM"/>
    <property type="match status" value="1"/>
</dbReference>
<dbReference type="EC" id="2.7.11.22" evidence="2"/>
<dbReference type="GO" id="GO:0005737">
    <property type="term" value="C:cytoplasm"/>
    <property type="evidence" value="ECO:0007669"/>
    <property type="project" value="TreeGrafter"/>
</dbReference>
<dbReference type="PANTHER" id="PTHR24056:SF576">
    <property type="entry name" value="SERINE_THREONINE-PROTEIN KINASE CSK1"/>
    <property type="match status" value="1"/>
</dbReference>
<dbReference type="AlphaFoldDB" id="A0A5M8PZ63"/>
<comment type="catalytic activity">
    <reaction evidence="5">
        <text>L-threonyl-[protein] + ATP = O-phospho-L-threonyl-[protein] + ADP + H(+)</text>
        <dbReference type="Rhea" id="RHEA:46608"/>
        <dbReference type="Rhea" id="RHEA-COMP:11060"/>
        <dbReference type="Rhea" id="RHEA-COMP:11605"/>
        <dbReference type="ChEBI" id="CHEBI:15378"/>
        <dbReference type="ChEBI" id="CHEBI:30013"/>
        <dbReference type="ChEBI" id="CHEBI:30616"/>
        <dbReference type="ChEBI" id="CHEBI:61977"/>
        <dbReference type="ChEBI" id="CHEBI:456216"/>
        <dbReference type="EC" id="2.7.11.22"/>
    </reaction>
</comment>
<dbReference type="SUPFAM" id="SSF56112">
    <property type="entry name" value="Protein kinase-like (PK-like)"/>
    <property type="match status" value="1"/>
</dbReference>
<comment type="caution">
    <text evidence="8">The sequence shown here is derived from an EMBL/GenBank/DDBJ whole genome shotgun (WGS) entry which is preliminary data.</text>
</comment>
<dbReference type="Proteomes" id="UP000324767">
    <property type="component" value="Unassembled WGS sequence"/>
</dbReference>
<dbReference type="Pfam" id="PF00069">
    <property type="entry name" value="Pkinase"/>
    <property type="match status" value="1"/>
</dbReference>
<dbReference type="GO" id="GO:0030332">
    <property type="term" value="F:cyclin binding"/>
    <property type="evidence" value="ECO:0007669"/>
    <property type="project" value="TreeGrafter"/>
</dbReference>
<dbReference type="InterPro" id="IPR050108">
    <property type="entry name" value="CDK"/>
</dbReference>
<keyword evidence="8" id="KW-0808">Transferase</keyword>
<feature type="domain" description="Protein kinase" evidence="7">
    <location>
        <begin position="117"/>
        <end position="405"/>
    </location>
</feature>
<evidence type="ECO:0000259" key="7">
    <source>
        <dbReference type="PROSITE" id="PS50011"/>
    </source>
</evidence>
<evidence type="ECO:0000256" key="5">
    <source>
        <dbReference type="ARBA" id="ARBA00047811"/>
    </source>
</evidence>
<dbReference type="InterPro" id="IPR000719">
    <property type="entry name" value="Prot_kinase_dom"/>
</dbReference>
<dbReference type="InterPro" id="IPR011009">
    <property type="entry name" value="Kinase-like_dom_sf"/>
</dbReference>
<sequence>MILGTPVCLLKKNAVNVLLTFCSSVVVKPASCRSSHGILSATAYRYSFPLSPTLEAQTKAKELETNAFNHASSHEEYNQLCQASMEQLEPVPVDRIERTSNVEIDGTSTRGTYMGTYKNATYHRNGLFSTVYKATDTDNQLVALKLTTPSQMTAPHDSVREARILAEASSTHVIPLLSTFRQAGGHFVLVFPFMPCDFEELLHQHALSPAQICSHLHDLFTALCHIHSLSVIHRDIKPSNILLASPSGPAYLADFGIAWMPGDEGSEPVDSKITDVGTTSYRPPELLFGHAAYNESLDMWAAGCVVAEAVTPKASALFDAGPLGSELALIQSIFKTLGTPTSSVWPEAATFPDWGKMEFYKFPPKSWQEILPDTSENARDLVSNLIRYQSSDRMSAAAVLKHPYFDSMQPRRPE</sequence>
<dbReference type="GO" id="GO:0005634">
    <property type="term" value="C:nucleus"/>
    <property type="evidence" value="ECO:0007669"/>
    <property type="project" value="TreeGrafter"/>
</dbReference>
<accession>A0A5M8PZ63</accession>
<reference evidence="8 9" key="1">
    <citation type="submission" date="2019-09" db="EMBL/GenBank/DDBJ databases">
        <title>The hologenome of the rock-dwelling lichen Lasallia pustulata.</title>
        <authorList>
            <person name="Greshake Tzovaras B."/>
            <person name="Segers F."/>
            <person name="Bicker A."/>
            <person name="Dal Grande F."/>
            <person name="Otte J."/>
            <person name="Hankeln T."/>
            <person name="Schmitt I."/>
            <person name="Ebersberger I."/>
        </authorList>
    </citation>
    <scope>NUCLEOTIDE SEQUENCE [LARGE SCALE GENOMIC DNA]</scope>
    <source>
        <strain evidence="8">A1-1</strain>
    </source>
</reference>
<dbReference type="PANTHER" id="PTHR24056">
    <property type="entry name" value="CELL DIVISION PROTEIN KINASE"/>
    <property type="match status" value="1"/>
</dbReference>
<evidence type="ECO:0000256" key="2">
    <source>
        <dbReference type="ARBA" id="ARBA00012425"/>
    </source>
</evidence>
<dbReference type="GO" id="GO:0000082">
    <property type="term" value="P:G1/S transition of mitotic cell cycle"/>
    <property type="evidence" value="ECO:0007669"/>
    <property type="project" value="TreeGrafter"/>
</dbReference>
<keyword evidence="8" id="KW-0418">Kinase</keyword>
<comment type="similarity">
    <text evidence="1">Belongs to the protein kinase superfamily. CMGC Ser/Thr protein kinase family. CDC2/CDKX subfamily.</text>
</comment>
<organism evidence="8 9">
    <name type="scientific">Lasallia pustulata</name>
    <dbReference type="NCBI Taxonomy" id="136370"/>
    <lineage>
        <taxon>Eukaryota</taxon>
        <taxon>Fungi</taxon>
        <taxon>Dikarya</taxon>
        <taxon>Ascomycota</taxon>
        <taxon>Pezizomycotina</taxon>
        <taxon>Lecanoromycetes</taxon>
        <taxon>OSLEUM clade</taxon>
        <taxon>Umbilicariomycetidae</taxon>
        <taxon>Umbilicariales</taxon>
        <taxon>Umbilicariaceae</taxon>
        <taxon>Lasallia</taxon>
    </lineage>
</organism>
<comment type="catalytic activity">
    <reaction evidence="6">
        <text>L-seryl-[protein] + ATP = O-phospho-L-seryl-[protein] + ADP + H(+)</text>
        <dbReference type="Rhea" id="RHEA:17989"/>
        <dbReference type="Rhea" id="RHEA-COMP:9863"/>
        <dbReference type="Rhea" id="RHEA-COMP:11604"/>
        <dbReference type="ChEBI" id="CHEBI:15378"/>
        <dbReference type="ChEBI" id="CHEBI:29999"/>
        <dbReference type="ChEBI" id="CHEBI:30616"/>
        <dbReference type="ChEBI" id="CHEBI:83421"/>
        <dbReference type="ChEBI" id="CHEBI:456216"/>
        <dbReference type="EC" id="2.7.11.22"/>
    </reaction>
</comment>
<dbReference type="FunFam" id="1.10.510.10:FF:000924">
    <property type="entry name" value="Cell division protein kinase (Ctk1), putative"/>
    <property type="match status" value="1"/>
</dbReference>
<dbReference type="InterPro" id="IPR008271">
    <property type="entry name" value="Ser/Thr_kinase_AS"/>
</dbReference>
<evidence type="ECO:0000313" key="9">
    <source>
        <dbReference type="Proteomes" id="UP000324767"/>
    </source>
</evidence>
<dbReference type="GO" id="GO:0004693">
    <property type="term" value="F:cyclin-dependent protein serine/threonine kinase activity"/>
    <property type="evidence" value="ECO:0007669"/>
    <property type="project" value="UniProtKB-EC"/>
</dbReference>
<evidence type="ECO:0000256" key="1">
    <source>
        <dbReference type="ARBA" id="ARBA00006485"/>
    </source>
</evidence>